<evidence type="ECO:0000313" key="1">
    <source>
        <dbReference type="EMBL" id="PVH27657.1"/>
    </source>
</evidence>
<dbReference type="AlphaFoldDB" id="A0A2T8HQC9"/>
<keyword evidence="2" id="KW-1185">Reference proteome</keyword>
<accession>A0A2T8HQC9</accession>
<dbReference type="Proteomes" id="UP000245911">
    <property type="component" value="Unassembled WGS sequence"/>
</dbReference>
<gene>
    <name evidence="1" type="ORF">DDE20_16225</name>
</gene>
<dbReference type="InterPro" id="IPR008318">
    <property type="entry name" value="UCP030820"/>
</dbReference>
<comment type="caution">
    <text evidence="1">The sequence shown here is derived from an EMBL/GenBank/DDBJ whole genome shotgun (WGS) entry which is preliminary data.</text>
</comment>
<dbReference type="OrthoDB" id="7863038at2"/>
<protein>
    <submittedName>
        <fullName evidence="1">Oxidoreductase</fullName>
    </submittedName>
</protein>
<dbReference type="RefSeq" id="WP_116559575.1">
    <property type="nucleotide sequence ID" value="NZ_QDKM01000010.1"/>
</dbReference>
<dbReference type="EMBL" id="QDKM01000010">
    <property type="protein sequence ID" value="PVH27657.1"/>
    <property type="molecule type" value="Genomic_DNA"/>
</dbReference>
<dbReference type="Pfam" id="PF06073">
    <property type="entry name" value="DUF934"/>
    <property type="match status" value="1"/>
</dbReference>
<reference evidence="1 2" key="1">
    <citation type="submission" date="2018-04" db="EMBL/GenBank/DDBJ databases">
        <title>Pararhodobacter oceanense sp. nov., isolated from marine intertidal sediment.</title>
        <authorList>
            <person name="Wang X.-L."/>
            <person name="Du Z.-J."/>
        </authorList>
    </citation>
    <scope>NUCLEOTIDE SEQUENCE [LARGE SCALE GENOMIC DNA]</scope>
    <source>
        <strain evidence="1 2">AM505</strain>
    </source>
</reference>
<proteinExistence type="predicted"/>
<name>A0A2T8HQC9_9RHOB</name>
<organism evidence="1 2">
    <name type="scientific">Pararhodobacter oceanensis</name>
    <dbReference type="NCBI Taxonomy" id="2172121"/>
    <lineage>
        <taxon>Bacteria</taxon>
        <taxon>Pseudomonadati</taxon>
        <taxon>Pseudomonadota</taxon>
        <taxon>Alphaproteobacteria</taxon>
        <taxon>Rhodobacterales</taxon>
        <taxon>Paracoccaceae</taxon>
        <taxon>Pararhodobacter</taxon>
    </lineage>
</organism>
<sequence length="145" mass="16569">MAILVTDEGFAPDDWRHGYVPLAALSDAADGGWRLGIDLRSAELSPRDWQRLRAALPRCGMIRLRLRHFGDTEALELAETLRAEGYRGRLRAHGAVLARFYTLARRAGFSEVELDRHQAQRQPREHWRFFDTWAPEGIARSPFTG</sequence>
<evidence type="ECO:0000313" key="2">
    <source>
        <dbReference type="Proteomes" id="UP000245911"/>
    </source>
</evidence>